<dbReference type="EMBL" id="JAOPHQ010004337">
    <property type="protein sequence ID" value="KAK0139568.1"/>
    <property type="molecule type" value="Genomic_DNA"/>
</dbReference>
<evidence type="ECO:0000313" key="6">
    <source>
        <dbReference type="Proteomes" id="UP001174136"/>
    </source>
</evidence>
<dbReference type="PROSITE" id="PS51034">
    <property type="entry name" value="ZP_2"/>
    <property type="match status" value="1"/>
</dbReference>
<evidence type="ECO:0000256" key="2">
    <source>
        <dbReference type="ARBA" id="ARBA00023157"/>
    </source>
</evidence>
<proteinExistence type="predicted"/>
<dbReference type="InterPro" id="IPR055355">
    <property type="entry name" value="ZP-C"/>
</dbReference>
<dbReference type="PANTHER" id="PTHR14002">
    <property type="entry name" value="ENDOGLIN/TGF-BETA RECEPTOR TYPE III"/>
    <property type="match status" value="1"/>
</dbReference>
<dbReference type="Proteomes" id="UP001174136">
    <property type="component" value="Unassembled WGS sequence"/>
</dbReference>
<accession>A0AA47MFX8</accession>
<protein>
    <submittedName>
        <fullName evidence="5">Zona pellucida-like domain-containing protein 1</fullName>
    </submittedName>
</protein>
<organism evidence="5 6">
    <name type="scientific">Merluccius polli</name>
    <name type="common">Benguela hake</name>
    <name type="synonym">Merluccius cadenati</name>
    <dbReference type="NCBI Taxonomy" id="89951"/>
    <lineage>
        <taxon>Eukaryota</taxon>
        <taxon>Metazoa</taxon>
        <taxon>Chordata</taxon>
        <taxon>Craniata</taxon>
        <taxon>Vertebrata</taxon>
        <taxon>Euteleostomi</taxon>
        <taxon>Actinopterygii</taxon>
        <taxon>Neopterygii</taxon>
        <taxon>Teleostei</taxon>
        <taxon>Neoteleostei</taxon>
        <taxon>Acanthomorphata</taxon>
        <taxon>Zeiogadaria</taxon>
        <taxon>Gadariae</taxon>
        <taxon>Gadiformes</taxon>
        <taxon>Gadoidei</taxon>
        <taxon>Merlucciidae</taxon>
        <taxon>Merluccius</taxon>
    </lineage>
</organism>
<feature type="transmembrane region" description="Helical" evidence="3">
    <location>
        <begin position="329"/>
        <end position="352"/>
    </location>
</feature>
<dbReference type="Pfam" id="PF00100">
    <property type="entry name" value="Zona_pellucida"/>
    <property type="match status" value="1"/>
</dbReference>
<evidence type="ECO:0000313" key="5">
    <source>
        <dbReference type="EMBL" id="KAK0139568.1"/>
    </source>
</evidence>
<dbReference type="SMART" id="SM00241">
    <property type="entry name" value="ZP"/>
    <property type="match status" value="1"/>
</dbReference>
<gene>
    <name evidence="5" type="primary">zpld1_1</name>
    <name evidence="5" type="ORF">N1851_023547</name>
</gene>
<keyword evidence="6" id="KW-1185">Reference proteome</keyword>
<keyword evidence="1" id="KW-0732">Signal</keyword>
<keyword evidence="3" id="KW-1133">Transmembrane helix</keyword>
<dbReference type="InterPro" id="IPR001507">
    <property type="entry name" value="ZP_dom"/>
</dbReference>
<keyword evidence="3" id="KW-0812">Transmembrane</keyword>
<reference evidence="5" key="1">
    <citation type="journal article" date="2023" name="Front. Mar. Sci.">
        <title>A new Merluccius polli reference genome to investigate the effects of global change in West African waters.</title>
        <authorList>
            <person name="Mateo J.L."/>
            <person name="Blanco-Fernandez C."/>
            <person name="Garcia-Vazquez E."/>
            <person name="Machado-Schiaffino G."/>
        </authorList>
    </citation>
    <scope>NUCLEOTIDE SEQUENCE</scope>
    <source>
        <strain evidence="5">C29</strain>
        <tissue evidence="5">Fin</tissue>
    </source>
</reference>
<evidence type="ECO:0000256" key="3">
    <source>
        <dbReference type="SAM" id="Phobius"/>
    </source>
</evidence>
<feature type="domain" description="ZP" evidence="4">
    <location>
        <begin position="4"/>
        <end position="281"/>
    </location>
</feature>
<keyword evidence="2" id="KW-1015">Disulfide bond</keyword>
<dbReference type="PANTHER" id="PTHR14002:SF10">
    <property type="entry name" value="ZONA PELLUCIDA-LIKE DOMAIN-CONTAINING PROTEIN 1-RELATED"/>
    <property type="match status" value="1"/>
</dbReference>
<evidence type="ECO:0000259" key="4">
    <source>
        <dbReference type="PROSITE" id="PS51034"/>
    </source>
</evidence>
<dbReference type="Gene3D" id="2.60.40.4100">
    <property type="entry name" value="Zona pellucida, ZP-C domain"/>
    <property type="match status" value="1"/>
</dbReference>
<name>A0AA47MFX8_MERPO</name>
<dbReference type="AlphaFoldDB" id="A0AA47MFX8"/>
<keyword evidence="3" id="KW-0472">Membrane</keyword>
<evidence type="ECO:0000256" key="1">
    <source>
        <dbReference type="ARBA" id="ARBA00022729"/>
    </source>
</evidence>
<comment type="caution">
    <text evidence="5">The sequence shown here is derived from an EMBL/GenBank/DDBJ whole genome shotgun (WGS) entry which is preliminary data.</text>
</comment>
<dbReference type="InterPro" id="IPR042235">
    <property type="entry name" value="ZP-C_dom"/>
</dbReference>
<sequence length="372" mass="41018">MDVSCGTERMTLQMLICPVYFCGYNESLMALNSQHSMERCRGVADWTVDPPVLRFNFSITQEDLAVCANKLTVTQERGTTVFSDYSSLQFINISGQVKSQDPSTGGVSYHEEMMYRFSCRYPLQYLVSNASQMSVSGANLAINQDSGSFRSTLRMALYSDRHYSSFLRIPAGGLKLKTRIFVEVAAFDLGNSFNVILDHCYATAFSLDSLTHDLFVGCRRDVQTIIAVNGEEQSARFSFEAFRFVQQKSGSTFYLHCSTRLCERSSCPAAMENCSTSAFGVRRSGGGVGGRSTRVSDSATVRSGLIVIRPDDDDESEDADITQQGKQKVMLGVAIVAGILSVVLLSLVAYIARQVWGSAGSLRRDSLRLERS</sequence>